<accession>A0A432XEU0</accession>
<evidence type="ECO:0000313" key="2">
    <source>
        <dbReference type="Proteomes" id="UP000286678"/>
    </source>
</evidence>
<evidence type="ECO:0000313" key="1">
    <source>
        <dbReference type="EMBL" id="RUO47253.1"/>
    </source>
</evidence>
<dbReference type="Pfam" id="PF06097">
    <property type="entry name" value="DUF945"/>
    <property type="match status" value="1"/>
</dbReference>
<protein>
    <recommendedName>
        <fullName evidence="3">DUF945 domain-containing protein</fullName>
    </recommendedName>
</protein>
<reference evidence="2" key="1">
    <citation type="journal article" date="2018" name="Front. Microbiol.">
        <title>Genome-Based Analysis Reveals the Taxonomy and Diversity of the Family Idiomarinaceae.</title>
        <authorList>
            <person name="Liu Y."/>
            <person name="Lai Q."/>
            <person name="Shao Z."/>
        </authorList>
    </citation>
    <scope>NUCLEOTIDE SEQUENCE [LARGE SCALE GENOMIC DNA]</scope>
    <source>
        <strain evidence="2">SW15</strain>
    </source>
</reference>
<comment type="caution">
    <text evidence="1">The sequence shown here is derived from an EMBL/GenBank/DDBJ whole genome shotgun (WGS) entry which is preliminary data.</text>
</comment>
<evidence type="ECO:0008006" key="3">
    <source>
        <dbReference type="Google" id="ProtNLM"/>
    </source>
</evidence>
<dbReference type="RefSeq" id="WP_126834041.1">
    <property type="nucleotide sequence ID" value="NZ_PIPT01000006.1"/>
</dbReference>
<dbReference type="Proteomes" id="UP000286678">
    <property type="component" value="Unassembled WGS sequence"/>
</dbReference>
<sequence length="469" mass="51416">MSKKGWGIGVAVVVAGLVISPTLIGSQAESSIREHVALFDQEQPAYSLEVVSYERGWFSANAVLKMSVDLATLMVDPDAEEVSTLIDVSIQHGPILTDQGFGLGLAAWQATNDGAGLETYVQWDTEQPFYLQQGTVNLLGIGVFQDYIPAIQSTSALPDFSFSMTEFRGDGHYSNGEFSYQGNHEQLQLNVADEFSVDVNAMAINFDATADLKTMLRGVYYPSAVTFTLGQMRMAAAEEELFLMSHLVSDIAMLESEDGSLVHVHMGYKADNLYVDGTEVSDVRMLTQVNNIDRGFIDDYFSSMKDLVGEDDPQVLATRMTAMMERHKADLLTAQPELAFPDFGFSMTEGSLDGSMLMTLAQIDQLPAQVDDAFIQQNLIANADLKIDKALAHKLASAYVRTAFAAGGPVDMDPEQLNELAEQQATTMLQNFVQQGMLTSEEEHYLFHAEVAQGMLNLNGQQLPLGQMM</sequence>
<dbReference type="OrthoDB" id="6320601at2"/>
<dbReference type="AlphaFoldDB" id="A0A432XEU0"/>
<dbReference type="EMBL" id="PIPT01000006">
    <property type="protein sequence ID" value="RUO47253.1"/>
    <property type="molecule type" value="Genomic_DNA"/>
</dbReference>
<keyword evidence="2" id="KW-1185">Reference proteome</keyword>
<dbReference type="InterPro" id="IPR010352">
    <property type="entry name" value="DUF945"/>
</dbReference>
<organism evidence="1 2">
    <name type="scientific">Pseudidiomarina aquimaris</name>
    <dbReference type="NCBI Taxonomy" id="641841"/>
    <lineage>
        <taxon>Bacteria</taxon>
        <taxon>Pseudomonadati</taxon>
        <taxon>Pseudomonadota</taxon>
        <taxon>Gammaproteobacteria</taxon>
        <taxon>Alteromonadales</taxon>
        <taxon>Idiomarinaceae</taxon>
        <taxon>Pseudidiomarina</taxon>
    </lineage>
</organism>
<name>A0A432XEU0_9GAMM</name>
<proteinExistence type="predicted"/>
<gene>
    <name evidence="1" type="ORF">CWE21_08650</name>
</gene>